<keyword evidence="2" id="KW-1185">Reference proteome</keyword>
<organism evidence="2 3">
    <name type="scientific">Romanomermis culicivorax</name>
    <name type="common">Nematode worm</name>
    <dbReference type="NCBI Taxonomy" id="13658"/>
    <lineage>
        <taxon>Eukaryota</taxon>
        <taxon>Metazoa</taxon>
        <taxon>Ecdysozoa</taxon>
        <taxon>Nematoda</taxon>
        <taxon>Enoplea</taxon>
        <taxon>Dorylaimia</taxon>
        <taxon>Mermithida</taxon>
        <taxon>Mermithoidea</taxon>
        <taxon>Mermithidae</taxon>
        <taxon>Romanomermis</taxon>
    </lineage>
</organism>
<evidence type="ECO:0000256" key="1">
    <source>
        <dbReference type="SAM" id="MobiDB-lite"/>
    </source>
</evidence>
<protein>
    <submittedName>
        <fullName evidence="3">Uncharacterized protein</fullName>
    </submittedName>
</protein>
<reference evidence="3" key="1">
    <citation type="submission" date="2022-11" db="UniProtKB">
        <authorList>
            <consortium name="WormBaseParasite"/>
        </authorList>
    </citation>
    <scope>IDENTIFICATION</scope>
</reference>
<feature type="region of interest" description="Disordered" evidence="1">
    <location>
        <begin position="1"/>
        <end position="23"/>
    </location>
</feature>
<name>A0A915K5E0_ROMCU</name>
<evidence type="ECO:0000313" key="3">
    <source>
        <dbReference type="WBParaSite" id="nRc.2.0.1.t33960-RA"/>
    </source>
</evidence>
<dbReference type="WBParaSite" id="nRc.2.0.1.t33960-RA">
    <property type="protein sequence ID" value="nRc.2.0.1.t33960-RA"/>
    <property type="gene ID" value="nRc.2.0.1.g33960"/>
</dbReference>
<dbReference type="AlphaFoldDB" id="A0A915K5E0"/>
<sequence>MHSRPTQTPRLQNEKVRQQNRYSGHMHVEKMLCVKNVIAHCRRLNSRNQRHRRLSPTVADSRRQESWDFFSSELDFLQIAYSCLRIADGQRISRIVEDCRRQKSWDFSLLNRAL</sequence>
<dbReference type="Proteomes" id="UP000887565">
    <property type="component" value="Unplaced"/>
</dbReference>
<accession>A0A915K5E0</accession>
<feature type="compositionally biased region" description="Polar residues" evidence="1">
    <location>
        <begin position="1"/>
        <end position="11"/>
    </location>
</feature>
<evidence type="ECO:0000313" key="2">
    <source>
        <dbReference type="Proteomes" id="UP000887565"/>
    </source>
</evidence>
<proteinExistence type="predicted"/>